<gene>
    <name evidence="1" type="ORF">PCOR1329_LOCUS55852</name>
</gene>
<evidence type="ECO:0000313" key="1">
    <source>
        <dbReference type="EMBL" id="CAK0869524.1"/>
    </source>
</evidence>
<dbReference type="InterPro" id="IPR027417">
    <property type="entry name" value="P-loop_NTPase"/>
</dbReference>
<accession>A0ABN9VBE7</accession>
<dbReference type="Proteomes" id="UP001189429">
    <property type="component" value="Unassembled WGS sequence"/>
</dbReference>
<dbReference type="Gene3D" id="3.40.50.300">
    <property type="entry name" value="P-loop containing nucleotide triphosphate hydrolases"/>
    <property type="match status" value="1"/>
</dbReference>
<keyword evidence="2" id="KW-1185">Reference proteome</keyword>
<name>A0ABN9VBE7_9DINO</name>
<evidence type="ECO:0000313" key="2">
    <source>
        <dbReference type="Proteomes" id="UP001189429"/>
    </source>
</evidence>
<feature type="non-terminal residue" evidence="1">
    <location>
        <position position="1"/>
    </location>
</feature>
<reference evidence="1" key="1">
    <citation type="submission" date="2023-10" db="EMBL/GenBank/DDBJ databases">
        <authorList>
            <person name="Chen Y."/>
            <person name="Shah S."/>
            <person name="Dougan E. K."/>
            <person name="Thang M."/>
            <person name="Chan C."/>
        </authorList>
    </citation>
    <scope>NUCLEOTIDE SEQUENCE [LARGE SCALE GENOMIC DNA]</scope>
</reference>
<comment type="caution">
    <text evidence="1">The sequence shown here is derived from an EMBL/GenBank/DDBJ whole genome shotgun (WGS) entry which is preliminary data.</text>
</comment>
<sequence length="145" mass="15959">AAAGVARGGGPQLALALPGPTLQAPCTARAVAEAPTPMIHSTGCRFQAQEDRLMNLFAFVGITEKWDLSICLFNAKYNNPCKSNQFDSSFHVNSTTEAHGWYDTDALDGFVDKYDGRLYDRALQMFEEDLVRFGVSEENCNRCVD</sequence>
<protein>
    <submittedName>
        <fullName evidence="1">Uncharacterized protein</fullName>
    </submittedName>
</protein>
<proteinExistence type="predicted"/>
<dbReference type="EMBL" id="CAUYUJ010016857">
    <property type="protein sequence ID" value="CAK0869524.1"/>
    <property type="molecule type" value="Genomic_DNA"/>
</dbReference>
<organism evidence="1 2">
    <name type="scientific">Prorocentrum cordatum</name>
    <dbReference type="NCBI Taxonomy" id="2364126"/>
    <lineage>
        <taxon>Eukaryota</taxon>
        <taxon>Sar</taxon>
        <taxon>Alveolata</taxon>
        <taxon>Dinophyceae</taxon>
        <taxon>Prorocentrales</taxon>
        <taxon>Prorocentraceae</taxon>
        <taxon>Prorocentrum</taxon>
    </lineage>
</organism>